<keyword evidence="2" id="KW-1185">Reference proteome</keyword>
<gene>
    <name evidence="1" type="ORF">NQ176_g1597</name>
</gene>
<reference evidence="1" key="1">
    <citation type="submission" date="2022-08" db="EMBL/GenBank/DDBJ databases">
        <title>Genome Sequence of Lecanicillium fungicola.</title>
        <authorList>
            <person name="Buettner E."/>
        </authorList>
    </citation>
    <scope>NUCLEOTIDE SEQUENCE</scope>
    <source>
        <strain evidence="1">Babe33</strain>
    </source>
</reference>
<dbReference type="Proteomes" id="UP001143910">
    <property type="component" value="Unassembled WGS sequence"/>
</dbReference>
<proteinExistence type="predicted"/>
<sequence>MDSCAHLGAFGDSSEASGTNCYLHLELAEFPVGCAPRYQALSYAWGPPVDDETTFKWTDRMPVVLEQEIHDVTLNLFDAITELTMSYRGSYFWIDALCINQNDLHERQTHVAVMDRIYRNADEVIIWLGKAKEHSADVFELVRKVSEMDDSFFHAFGYAISPDKLSTYGLPNVSSNLWGQYLDLYERKWFSRGWVIQEVVLAKRAVAHWGSLKIPFDVVLSGSRIFLPERLRKDFFARLRETMDVDRLPLGRNAYRIGLVKEACIHKNCQSLLVVEICTGTYGLQSAEHILVHLMRMSRDFQWSDPRDRIYSILGLVNFTSRLHGLAPLYLKPDYGKTSTEASVLTTVATAVIKRSGYLGIIAQVSDLSFKKCNDLPSWVPDFSRSPNFAMGRRNLFNACTGTRQPTNKPLFRFCGRSLFVMGNRIGTVQGAHVLKLDDCNIEGILSMLEIAYKSRLPLGEDRMDALWRTMIWDIYGHAQATDDHPAPSFLANSFLRWIYSVVASQRIRMQQDELSRHRKTIQELVQGSPETGGNDENQTLPGTAELQTILSSALYGNSDDSKLPQNAEHPDPESFTSHASGVTWNQQLFFTDTGYLGMGPKSGKEGDEVWIISGCPFPMVLRRHIHNRESYCDLGRAYVHGVMHGEAITEKTIWEEICLE</sequence>
<evidence type="ECO:0000313" key="2">
    <source>
        <dbReference type="Proteomes" id="UP001143910"/>
    </source>
</evidence>
<name>A0ACC1NS10_9HYPO</name>
<comment type="caution">
    <text evidence="1">The sequence shown here is derived from an EMBL/GenBank/DDBJ whole genome shotgun (WGS) entry which is preliminary data.</text>
</comment>
<organism evidence="1 2">
    <name type="scientific">Zarea fungicola</name>
    <dbReference type="NCBI Taxonomy" id="93591"/>
    <lineage>
        <taxon>Eukaryota</taxon>
        <taxon>Fungi</taxon>
        <taxon>Dikarya</taxon>
        <taxon>Ascomycota</taxon>
        <taxon>Pezizomycotina</taxon>
        <taxon>Sordariomycetes</taxon>
        <taxon>Hypocreomycetidae</taxon>
        <taxon>Hypocreales</taxon>
        <taxon>Cordycipitaceae</taxon>
        <taxon>Zarea</taxon>
    </lineage>
</organism>
<accession>A0ACC1NS10</accession>
<dbReference type="EMBL" id="JANJQO010000093">
    <property type="protein sequence ID" value="KAJ2982115.1"/>
    <property type="molecule type" value="Genomic_DNA"/>
</dbReference>
<evidence type="ECO:0000313" key="1">
    <source>
        <dbReference type="EMBL" id="KAJ2982115.1"/>
    </source>
</evidence>
<protein>
    <submittedName>
        <fullName evidence="1">Uncharacterized protein</fullName>
    </submittedName>
</protein>